<feature type="compositionally biased region" description="Acidic residues" evidence="6">
    <location>
        <begin position="1354"/>
        <end position="1385"/>
    </location>
</feature>
<keyword evidence="5" id="KW-0175">Coiled coil</keyword>
<dbReference type="Pfam" id="PF00648">
    <property type="entry name" value="Peptidase_C2"/>
    <property type="match status" value="1"/>
</dbReference>
<dbReference type="PROSITE" id="PS50203">
    <property type="entry name" value="CALPAIN_CAT"/>
    <property type="match status" value="1"/>
</dbReference>
<feature type="compositionally biased region" description="Polar residues" evidence="6">
    <location>
        <begin position="1426"/>
        <end position="1439"/>
    </location>
</feature>
<evidence type="ECO:0000259" key="7">
    <source>
        <dbReference type="PROSITE" id="PS50203"/>
    </source>
</evidence>
<feature type="coiled-coil region" evidence="5">
    <location>
        <begin position="1462"/>
        <end position="1507"/>
    </location>
</feature>
<evidence type="ECO:0000256" key="4">
    <source>
        <dbReference type="PROSITE-ProRule" id="PRU00239"/>
    </source>
</evidence>
<evidence type="ECO:0000313" key="9">
    <source>
        <dbReference type="Ensembl" id="ENSCMIP00000019279.1"/>
    </source>
</evidence>
<feature type="region of interest" description="Disordered" evidence="6">
    <location>
        <begin position="1174"/>
        <end position="1193"/>
    </location>
</feature>
<reference evidence="9" key="4">
    <citation type="submission" date="2025-08" db="UniProtKB">
        <authorList>
            <consortium name="Ensembl"/>
        </authorList>
    </citation>
    <scope>IDENTIFICATION</scope>
</reference>
<dbReference type="InterPro" id="IPR054094">
    <property type="entry name" value="Androglobin_IV"/>
</dbReference>
<evidence type="ECO:0000256" key="2">
    <source>
        <dbReference type="ARBA" id="ARBA00022723"/>
    </source>
</evidence>
<name>A0A4W3IEI0_CALMI</name>
<dbReference type="PANTHER" id="PTHR46298">
    <property type="entry name" value="ANDROGLOBIN"/>
    <property type="match status" value="1"/>
</dbReference>
<dbReference type="PROSITE" id="PS50096">
    <property type="entry name" value="IQ"/>
    <property type="match status" value="1"/>
</dbReference>
<accession>A0A4W3IEI0</accession>
<organism evidence="9 10">
    <name type="scientific">Callorhinchus milii</name>
    <name type="common">Ghost shark</name>
    <dbReference type="NCBI Taxonomy" id="7868"/>
    <lineage>
        <taxon>Eukaryota</taxon>
        <taxon>Metazoa</taxon>
        <taxon>Chordata</taxon>
        <taxon>Craniata</taxon>
        <taxon>Vertebrata</taxon>
        <taxon>Chondrichthyes</taxon>
        <taxon>Holocephali</taxon>
        <taxon>Chimaeriformes</taxon>
        <taxon>Callorhinchidae</taxon>
        <taxon>Callorhinchus</taxon>
    </lineage>
</organism>
<reference evidence="10" key="1">
    <citation type="journal article" date="2006" name="Science">
        <title>Ancient noncoding elements conserved in the human genome.</title>
        <authorList>
            <person name="Venkatesh B."/>
            <person name="Kirkness E.F."/>
            <person name="Loh Y.H."/>
            <person name="Halpern A.L."/>
            <person name="Lee A.P."/>
            <person name="Johnson J."/>
            <person name="Dandona N."/>
            <person name="Viswanathan L.D."/>
            <person name="Tay A."/>
            <person name="Venter J.C."/>
            <person name="Strausberg R.L."/>
            <person name="Brenner S."/>
        </authorList>
    </citation>
    <scope>NUCLEOTIDE SEQUENCE [LARGE SCALE GENOMIC DNA]</scope>
</reference>
<dbReference type="PROSITE" id="PS52042">
    <property type="entry name" value="GLOBIN_CP_ADGB"/>
    <property type="match status" value="1"/>
</dbReference>
<feature type="domain" description="Calpain catalytic" evidence="7">
    <location>
        <begin position="102"/>
        <end position="291"/>
    </location>
</feature>
<feature type="compositionally biased region" description="Basic and acidic residues" evidence="6">
    <location>
        <begin position="340"/>
        <end position="363"/>
    </location>
</feature>
<dbReference type="CDD" id="cd22307">
    <property type="entry name" value="Adgb_C_mid-like"/>
    <property type="match status" value="1"/>
</dbReference>
<dbReference type="InterPro" id="IPR053033">
    <property type="entry name" value="Androglobin-like"/>
</dbReference>
<keyword evidence="1" id="KW-0349">Heme</keyword>
<evidence type="ECO:0000259" key="8">
    <source>
        <dbReference type="PROSITE" id="PS52042"/>
    </source>
</evidence>
<reference evidence="10" key="3">
    <citation type="journal article" date="2014" name="Nature">
        <title>Elephant shark genome provides unique insights into gnathostome evolution.</title>
        <authorList>
            <consortium name="International Elephant Shark Genome Sequencing Consortium"/>
            <person name="Venkatesh B."/>
            <person name="Lee A.P."/>
            <person name="Ravi V."/>
            <person name="Maurya A.K."/>
            <person name="Lian M.M."/>
            <person name="Swann J.B."/>
            <person name="Ohta Y."/>
            <person name="Flajnik M.F."/>
            <person name="Sutoh Y."/>
            <person name="Kasahara M."/>
            <person name="Hoon S."/>
            <person name="Gangu V."/>
            <person name="Roy S.W."/>
            <person name="Irimia M."/>
            <person name="Korzh V."/>
            <person name="Kondrychyn I."/>
            <person name="Lim Z.W."/>
            <person name="Tay B.H."/>
            <person name="Tohari S."/>
            <person name="Kong K.W."/>
            <person name="Ho S."/>
            <person name="Lorente-Galdos B."/>
            <person name="Quilez J."/>
            <person name="Marques-Bonet T."/>
            <person name="Raney B.J."/>
            <person name="Ingham P.W."/>
            <person name="Tay A."/>
            <person name="Hillier L.W."/>
            <person name="Minx P."/>
            <person name="Boehm T."/>
            <person name="Wilson R.K."/>
            <person name="Brenner S."/>
            <person name="Warren W.C."/>
        </authorList>
    </citation>
    <scope>NUCLEOTIDE SEQUENCE [LARGE SCALE GENOMIC DNA]</scope>
</reference>
<dbReference type="InterPro" id="IPR054093">
    <property type="entry name" value="Androglobin_II"/>
</dbReference>
<dbReference type="Pfam" id="PF00612">
    <property type="entry name" value="IQ"/>
    <property type="match status" value="1"/>
</dbReference>
<dbReference type="Ensembl" id="ENSCMIT00000019642.1">
    <property type="protein sequence ID" value="ENSCMIP00000019279.1"/>
    <property type="gene ID" value="ENSCMIG00000008999.1"/>
</dbReference>
<feature type="region of interest" description="Disordered" evidence="6">
    <location>
        <begin position="1345"/>
        <end position="1444"/>
    </location>
</feature>
<dbReference type="InterPro" id="IPR012292">
    <property type="entry name" value="Globin/Proto"/>
</dbReference>
<dbReference type="SUPFAM" id="SSF54001">
    <property type="entry name" value="Cysteine proteinases"/>
    <property type="match status" value="1"/>
</dbReference>
<dbReference type="InterPro" id="IPR038765">
    <property type="entry name" value="Papain-like_cys_pep_sf"/>
</dbReference>
<evidence type="ECO:0000256" key="5">
    <source>
        <dbReference type="SAM" id="Coils"/>
    </source>
</evidence>
<dbReference type="Pfam" id="PF22068">
    <property type="entry name" value="Androglobin_II"/>
    <property type="match status" value="1"/>
</dbReference>
<feature type="compositionally biased region" description="Polar residues" evidence="6">
    <location>
        <begin position="1404"/>
        <end position="1417"/>
    </location>
</feature>
<feature type="region of interest" description="Disordered" evidence="6">
    <location>
        <begin position="1530"/>
        <end position="1558"/>
    </location>
</feature>
<sequence length="1558" mass="177320">MVAMSKQGKNKGHKANLPLAHLYQKDATAFVISCGGTGAIPEPRKGRYPLWPEWSEADINSERWDAGKGKEKDKSAKSPSLHLFDDPEGKIEMPLSLMVHTWKRPHEFISDRMPVVVENELWFDLMPDSQRAVDSELMRWIIADITSLWKISNNSLPEKNITSDSSLSWKPWEHIYSLCKAAKGHMPQYNNYGKYVVKLFWMGCWRKIIVDDTMPFDQDDNLLLPATTITSELWPMLLSKALVKIASIDMNANGNKELGDFTVIHALAGWNPEIIPINKNYADKIWTLLMQLVPEFKLTPDDLSEIKLNEIDSLVKDVKEVEVKSESPVINKITDKVVKGTEKQEAKDSGKKKNKEVEKDKNKSTVHSGRAAPIAQGSISESPAIPAFPQMVVCASYSQIELQHAFLQKMGESSEMLRCYGFSSLYSHSVMISRTRSCPLKPPQKPPTIPRWKLIRPRNHTLPSAEPREFIIKKPDQFVEIASPFIHELPEISNLHLNIPSPFLSRIQWNAALDLKDESANLRYKGEVSIRGSNTSLLSDGRLLAQPLLSMLPGSDLNMTIEKKPIGKETWIDYDDFCKCFQTLVIFHKPNSYPFTAQRSDMKPIDERGTYYLFVDNLKPTEILVTFSALVRWGDINCERLPSKDKVERRDYQKESSNLLSGLLLAEPYSWTSLITNAPILHMRTYATKSVMLMLPEGRHVLRFIPSSPLGHHIQLCSTVSFTFGEEETILSNLSKESLRFVQQAQEIMKALGNVLNSCGDEQELAKAEMELMKAHVPPNIGKGQMLAEHMQNFQNAFYATLALALRDSYTSQDLFAIRVITQDFRVRNIFSETLNYFGEIYDVPQMWKGRRPTATENNAAITIQAQCRGFFVRRLLAARVPGTKDNEILKECTQRVWLTLEPNADQHGFILLRHIFKANPKIAAQYQCAGDEWTKAVYTDYVTTYADQFANSWFVPFREVFYASEDVLVVPKVYCSIPICALHVINNDTGKEFSKVFQKTTPFICTKNKKGYTFVAEARTLNMPLLSGKWKLRLIGCQTPLPTPARDVNGNFSVREIKDYYVTNKKCIIFRYQVKVMANHMVTIQTQTSKPEVYIKLLIFNKGQQVAAATGKGQAIIPAFKFCKNTKLSISHSSSSKNQHVLNPTPVTKRTRTNSAANLRIGRTSPRTVIGQTSKVSVEEDSPLVAPERELSPEEEGHKYIIQGEVLNNSWTLTKNEMAFIEELQNLDKNEIKVFGQKFEEQPSAIIMDVRPSFESRVSKKSKGGKEKVISRPESRVNQLDFNKPHYIMHIVSDQNEADMIEIKKDSERVDEIRAMKQAWEDTEPGRALKAMQSRLKYIKKSSLQESDNIESIGEEPVEEAAEEAAEDLAEETTEEFDEADQEIEETKDLPETDVPTPLRPLTSPTIQVTTTSEVNKQYEEQIERTSAPSGKSDSEAAQNEEIGIKNLDQLDNIHQFRKIREAMLERREREQNARVKLQLKQLETYENLQVKLDEAREAIFKKREAYRSKLIEAETKKQQEIAAQEAALYSEQEKKSPTSKKKSSNESKNTGKKKKK</sequence>
<dbReference type="InterPro" id="IPR057249">
    <property type="entry name" value="Globin_CP_ADGB"/>
</dbReference>
<protein>
    <submittedName>
        <fullName evidence="9">Uncharacterized protein</fullName>
    </submittedName>
</protein>
<keyword evidence="2" id="KW-0479">Metal-binding</keyword>
<feature type="domain" description="Globin" evidence="8">
    <location>
        <begin position="715"/>
        <end position="919"/>
    </location>
</feature>
<reference evidence="9" key="5">
    <citation type="submission" date="2025-09" db="UniProtKB">
        <authorList>
            <consortium name="Ensembl"/>
        </authorList>
    </citation>
    <scope>IDENTIFICATION</scope>
</reference>
<dbReference type="InterPro" id="IPR054095">
    <property type="entry name" value="Androglobin_V"/>
</dbReference>
<evidence type="ECO:0000313" key="10">
    <source>
        <dbReference type="Proteomes" id="UP000314986"/>
    </source>
</evidence>
<feature type="region of interest" description="Disordered" evidence="6">
    <location>
        <begin position="1134"/>
        <end position="1156"/>
    </location>
</feature>
<feature type="region of interest" description="Disordered" evidence="6">
    <location>
        <begin position="61"/>
        <end position="83"/>
    </location>
</feature>
<keyword evidence="10" id="KW-1185">Reference proteome</keyword>
<dbReference type="Pfam" id="PF22069">
    <property type="entry name" value="Androglobin_IV"/>
    <property type="match status" value="1"/>
</dbReference>
<dbReference type="GO" id="GO:0020037">
    <property type="term" value="F:heme binding"/>
    <property type="evidence" value="ECO:0007669"/>
    <property type="project" value="InterPro"/>
</dbReference>
<comment type="caution">
    <text evidence="4">Lacks conserved residue(s) required for the propagation of feature annotation.</text>
</comment>
<dbReference type="GO" id="GO:0006508">
    <property type="term" value="P:proteolysis"/>
    <property type="evidence" value="ECO:0007669"/>
    <property type="project" value="InterPro"/>
</dbReference>
<dbReference type="InterPro" id="IPR000048">
    <property type="entry name" value="IQ_motif_EF-hand-BS"/>
</dbReference>
<feature type="compositionally biased region" description="Polar residues" evidence="6">
    <location>
        <begin position="1138"/>
        <end position="1156"/>
    </location>
</feature>
<evidence type="ECO:0000256" key="6">
    <source>
        <dbReference type="SAM" id="MobiDB-lite"/>
    </source>
</evidence>
<dbReference type="Pfam" id="PF22070">
    <property type="entry name" value="Androglobin_V"/>
    <property type="match status" value="1"/>
</dbReference>
<keyword evidence="3" id="KW-0408">Iron</keyword>
<dbReference type="Proteomes" id="UP000314986">
    <property type="component" value="Unassembled WGS sequence"/>
</dbReference>
<dbReference type="GO" id="GO:0004198">
    <property type="term" value="F:calcium-dependent cysteine-type endopeptidase activity"/>
    <property type="evidence" value="ECO:0007669"/>
    <property type="project" value="InterPro"/>
</dbReference>
<feature type="compositionally biased region" description="Basic and acidic residues" evidence="6">
    <location>
        <begin position="61"/>
        <end position="76"/>
    </location>
</feature>
<evidence type="ECO:0000256" key="3">
    <source>
        <dbReference type="ARBA" id="ARBA00023004"/>
    </source>
</evidence>
<dbReference type="GO" id="GO:0046872">
    <property type="term" value="F:metal ion binding"/>
    <property type="evidence" value="ECO:0007669"/>
    <property type="project" value="UniProtKB-KW"/>
</dbReference>
<evidence type="ECO:0000256" key="1">
    <source>
        <dbReference type="ARBA" id="ARBA00022617"/>
    </source>
</evidence>
<dbReference type="PANTHER" id="PTHR46298:SF1">
    <property type="entry name" value="ANDROGLOBIN"/>
    <property type="match status" value="1"/>
</dbReference>
<dbReference type="GO" id="GO:0019825">
    <property type="term" value="F:oxygen binding"/>
    <property type="evidence" value="ECO:0007669"/>
    <property type="project" value="InterPro"/>
</dbReference>
<dbReference type="SMART" id="SM00230">
    <property type="entry name" value="CysPc"/>
    <property type="match status" value="1"/>
</dbReference>
<dbReference type="Gene3D" id="1.10.490.10">
    <property type="entry name" value="Globins"/>
    <property type="match status" value="1"/>
</dbReference>
<feature type="region of interest" description="Disordered" evidence="6">
    <location>
        <begin position="340"/>
        <end position="371"/>
    </location>
</feature>
<reference evidence="10" key="2">
    <citation type="journal article" date="2007" name="PLoS Biol.">
        <title>Survey sequencing and comparative analysis of the elephant shark (Callorhinchus milii) genome.</title>
        <authorList>
            <person name="Venkatesh B."/>
            <person name="Kirkness E.F."/>
            <person name="Loh Y.H."/>
            <person name="Halpern A.L."/>
            <person name="Lee A.P."/>
            <person name="Johnson J."/>
            <person name="Dandona N."/>
            <person name="Viswanathan L.D."/>
            <person name="Tay A."/>
            <person name="Venter J.C."/>
            <person name="Strausberg R.L."/>
            <person name="Brenner S."/>
        </authorList>
    </citation>
    <scope>NUCLEOTIDE SEQUENCE [LARGE SCALE GENOMIC DNA]</scope>
</reference>
<dbReference type="GeneTree" id="ENSGT00390000014904"/>
<proteinExistence type="predicted"/>
<dbReference type="InterPro" id="IPR001300">
    <property type="entry name" value="Peptidase_C2_calpain_cat"/>
</dbReference>
<gene>
    <name evidence="9" type="primary">adgb</name>
</gene>